<feature type="active site" description="Proton donor/acceptor" evidence="2">
    <location>
        <position position="162"/>
    </location>
</feature>
<name>A0A1H9PWI9_9ACTN</name>
<protein>
    <submittedName>
        <fullName evidence="5">Sortase A</fullName>
    </submittedName>
</protein>
<dbReference type="CDD" id="cd05830">
    <property type="entry name" value="Sortase_E"/>
    <property type="match status" value="1"/>
</dbReference>
<dbReference type="InterPro" id="IPR023365">
    <property type="entry name" value="Sortase_dom-sf"/>
</dbReference>
<evidence type="ECO:0000256" key="3">
    <source>
        <dbReference type="SAM" id="MobiDB-lite"/>
    </source>
</evidence>
<feature type="active site" description="Acyl-thioester intermediate" evidence="2">
    <location>
        <position position="236"/>
    </location>
</feature>
<keyword evidence="4" id="KW-1133">Transmembrane helix</keyword>
<dbReference type="OrthoDB" id="5242879at2"/>
<evidence type="ECO:0000313" key="6">
    <source>
        <dbReference type="Proteomes" id="UP000182841"/>
    </source>
</evidence>
<dbReference type="SUPFAM" id="SSF63817">
    <property type="entry name" value="Sortase"/>
    <property type="match status" value="1"/>
</dbReference>
<reference evidence="6" key="1">
    <citation type="submission" date="2016-10" db="EMBL/GenBank/DDBJ databases">
        <authorList>
            <person name="Varghese N."/>
            <person name="Submissions S."/>
        </authorList>
    </citation>
    <scope>NUCLEOTIDE SEQUENCE [LARGE SCALE GENOMIC DNA]</scope>
    <source>
        <strain evidence="6">CGMCC 4.6825</strain>
    </source>
</reference>
<dbReference type="GO" id="GO:0016787">
    <property type="term" value="F:hydrolase activity"/>
    <property type="evidence" value="ECO:0007669"/>
    <property type="project" value="UniProtKB-KW"/>
</dbReference>
<dbReference type="Gene3D" id="2.40.260.10">
    <property type="entry name" value="Sortase"/>
    <property type="match status" value="1"/>
</dbReference>
<dbReference type="NCBIfam" id="NF033747">
    <property type="entry name" value="class_E_sortase"/>
    <property type="match status" value="1"/>
</dbReference>
<evidence type="ECO:0000256" key="2">
    <source>
        <dbReference type="PIRSR" id="PIRSR605754-1"/>
    </source>
</evidence>
<evidence type="ECO:0000256" key="4">
    <source>
        <dbReference type="SAM" id="Phobius"/>
    </source>
</evidence>
<keyword evidence="4" id="KW-0472">Membrane</keyword>
<gene>
    <name evidence="5" type="ORF">SAMN05421870_102301</name>
</gene>
<sequence>MRDGAALRAVVRGLSELCITVGVLIVLFVVHLLYWTGMRADRAADDEIARLRKQWSAQPAPGDSRGPGAEPGSPQDPAPGGGGEEQPQDGESPAAGTPGGGPAHTGHEDGEGFAVMYVPRFGRDWSRPVLENTRPGTLRKGLGHYTRTADLGERGNFAVAGHRRTYGDPFKDFPELRPGDHVFVTNGDTWYTYTLTRRPYRTLPGDTGVLDPVPAPVDPAAAPFDRPGRYLTLTTCDPEWGSSHRLIAWARLDATRPASAGKPDALTR</sequence>
<dbReference type="AlphaFoldDB" id="A0A1H9PWI9"/>
<dbReference type="InterPro" id="IPR042003">
    <property type="entry name" value="Sortase_E"/>
</dbReference>
<keyword evidence="6" id="KW-1185">Reference proteome</keyword>
<keyword evidence="1" id="KW-0378">Hydrolase</keyword>
<dbReference type="Proteomes" id="UP000182841">
    <property type="component" value="Unassembled WGS sequence"/>
</dbReference>
<dbReference type="InterPro" id="IPR005754">
    <property type="entry name" value="Sortase"/>
</dbReference>
<feature type="transmembrane region" description="Helical" evidence="4">
    <location>
        <begin position="14"/>
        <end position="35"/>
    </location>
</feature>
<proteinExistence type="predicted"/>
<dbReference type="RefSeq" id="WP_074999036.1">
    <property type="nucleotide sequence ID" value="NZ_FOGO01000002.1"/>
</dbReference>
<accession>A0A1H9PWI9</accession>
<organism evidence="5 6">
    <name type="scientific">Streptomyces qinglanensis</name>
    <dbReference type="NCBI Taxonomy" id="943816"/>
    <lineage>
        <taxon>Bacteria</taxon>
        <taxon>Bacillati</taxon>
        <taxon>Actinomycetota</taxon>
        <taxon>Actinomycetes</taxon>
        <taxon>Kitasatosporales</taxon>
        <taxon>Streptomycetaceae</taxon>
        <taxon>Streptomyces</taxon>
    </lineage>
</organism>
<keyword evidence="4" id="KW-0812">Transmembrane</keyword>
<feature type="region of interest" description="Disordered" evidence="3">
    <location>
        <begin position="54"/>
        <end position="110"/>
    </location>
</feature>
<dbReference type="Pfam" id="PF04203">
    <property type="entry name" value="Sortase"/>
    <property type="match status" value="1"/>
</dbReference>
<dbReference type="InterPro" id="IPR053465">
    <property type="entry name" value="Sortase_Class_E"/>
</dbReference>
<dbReference type="EMBL" id="FOGO01000002">
    <property type="protein sequence ID" value="SER52520.1"/>
    <property type="molecule type" value="Genomic_DNA"/>
</dbReference>
<evidence type="ECO:0000256" key="1">
    <source>
        <dbReference type="ARBA" id="ARBA00022801"/>
    </source>
</evidence>
<evidence type="ECO:0000313" key="5">
    <source>
        <dbReference type="EMBL" id="SER52520.1"/>
    </source>
</evidence>